<feature type="region of interest" description="Disordered" evidence="1">
    <location>
        <begin position="165"/>
        <end position="184"/>
    </location>
</feature>
<gene>
    <name evidence="2" type="ORF">GCM10009665_02240</name>
</gene>
<accession>A0ABP4GA92</accession>
<keyword evidence="3" id="KW-1185">Reference proteome</keyword>
<dbReference type="Proteomes" id="UP001500037">
    <property type="component" value="Unassembled WGS sequence"/>
</dbReference>
<evidence type="ECO:0000313" key="3">
    <source>
        <dbReference type="Proteomes" id="UP001500037"/>
    </source>
</evidence>
<organism evidence="2 3">
    <name type="scientific">Kitasatospora nipponensis</name>
    <dbReference type="NCBI Taxonomy" id="258049"/>
    <lineage>
        <taxon>Bacteria</taxon>
        <taxon>Bacillati</taxon>
        <taxon>Actinomycetota</taxon>
        <taxon>Actinomycetes</taxon>
        <taxon>Kitasatosporales</taxon>
        <taxon>Streptomycetaceae</taxon>
        <taxon>Kitasatospora</taxon>
    </lineage>
</organism>
<feature type="compositionally biased region" description="Acidic residues" evidence="1">
    <location>
        <begin position="174"/>
        <end position="184"/>
    </location>
</feature>
<reference evidence="3" key="1">
    <citation type="journal article" date="2019" name="Int. J. Syst. Evol. Microbiol.">
        <title>The Global Catalogue of Microorganisms (GCM) 10K type strain sequencing project: providing services to taxonomists for standard genome sequencing and annotation.</title>
        <authorList>
            <consortium name="The Broad Institute Genomics Platform"/>
            <consortium name="The Broad Institute Genome Sequencing Center for Infectious Disease"/>
            <person name="Wu L."/>
            <person name="Ma J."/>
        </authorList>
    </citation>
    <scope>NUCLEOTIDE SEQUENCE [LARGE SCALE GENOMIC DNA]</scope>
    <source>
        <strain evidence="3">JCM 13004</strain>
    </source>
</reference>
<evidence type="ECO:0000256" key="1">
    <source>
        <dbReference type="SAM" id="MobiDB-lite"/>
    </source>
</evidence>
<evidence type="ECO:0008006" key="4">
    <source>
        <dbReference type="Google" id="ProtNLM"/>
    </source>
</evidence>
<proteinExistence type="predicted"/>
<name>A0ABP4GA92_9ACTN</name>
<evidence type="ECO:0000313" key="2">
    <source>
        <dbReference type="EMBL" id="GAA1215991.1"/>
    </source>
</evidence>
<dbReference type="EMBL" id="BAAALF010000002">
    <property type="protein sequence ID" value="GAA1215991.1"/>
    <property type="molecule type" value="Genomic_DNA"/>
</dbReference>
<protein>
    <recommendedName>
        <fullName evidence="4">Secreted protein</fullName>
    </recommendedName>
</protein>
<sequence>MKPLLYLDVDGPLNPYAAPLFEQPLDGFTVIEVPYEPGPLRVWLDPRHGARLLALEYELCWGTSWMAKANEWIAPVLGLPELPYVDFSQVLFQERPDGVHWKTPILVEHAAGRPFAWVDDELGPEDEAFVAAHHPGAALLHYVSPLKGLRDEDFAVLAAFATTLTSPALPPPQEPEEPQEPDGY</sequence>
<comment type="caution">
    <text evidence="2">The sequence shown here is derived from an EMBL/GenBank/DDBJ whole genome shotgun (WGS) entry which is preliminary data.</text>
</comment>